<evidence type="ECO:0000313" key="1">
    <source>
        <dbReference type="EMBL" id="MFD2054874.1"/>
    </source>
</evidence>
<dbReference type="Proteomes" id="UP001597349">
    <property type="component" value="Unassembled WGS sequence"/>
</dbReference>
<comment type="caution">
    <text evidence="1">The sequence shown here is derived from an EMBL/GenBank/DDBJ whole genome shotgun (WGS) entry which is preliminary data.</text>
</comment>
<reference evidence="2" key="1">
    <citation type="journal article" date="2019" name="Int. J. Syst. Evol. Microbiol.">
        <title>The Global Catalogue of Microorganisms (GCM) 10K type strain sequencing project: providing services to taxonomists for standard genome sequencing and annotation.</title>
        <authorList>
            <consortium name="The Broad Institute Genomics Platform"/>
            <consortium name="The Broad Institute Genome Sequencing Center for Infectious Disease"/>
            <person name="Wu L."/>
            <person name="Ma J."/>
        </authorList>
    </citation>
    <scope>NUCLEOTIDE SEQUENCE [LARGE SCALE GENOMIC DNA]</scope>
    <source>
        <strain evidence="2">CGMCC 1.16226</strain>
    </source>
</reference>
<organism evidence="1 2">
    <name type="scientific">Mesorhizobium calcicola</name>
    <dbReference type="NCBI Taxonomy" id="1300310"/>
    <lineage>
        <taxon>Bacteria</taxon>
        <taxon>Pseudomonadati</taxon>
        <taxon>Pseudomonadota</taxon>
        <taxon>Alphaproteobacteria</taxon>
        <taxon>Hyphomicrobiales</taxon>
        <taxon>Phyllobacteriaceae</taxon>
        <taxon>Mesorhizobium</taxon>
    </lineage>
</organism>
<protein>
    <submittedName>
        <fullName evidence="1">Uncharacterized protein</fullName>
    </submittedName>
</protein>
<name>A0ABW4WE48_9HYPH</name>
<dbReference type="RefSeq" id="WP_379020776.1">
    <property type="nucleotide sequence ID" value="NZ_JBHUGY010000027.1"/>
</dbReference>
<gene>
    <name evidence="1" type="ORF">ACFSQT_17885</name>
</gene>
<sequence length="68" mass="7113">MDLPLHVDPAPRVLADCELARPITEDDGAVEGLCLGQTAPQRAFTGDAERVQGAILGLQAMGEQMGVP</sequence>
<accession>A0ABW4WE48</accession>
<keyword evidence="2" id="KW-1185">Reference proteome</keyword>
<proteinExistence type="predicted"/>
<evidence type="ECO:0000313" key="2">
    <source>
        <dbReference type="Proteomes" id="UP001597349"/>
    </source>
</evidence>
<dbReference type="EMBL" id="JBHUGY010000027">
    <property type="protein sequence ID" value="MFD2054874.1"/>
    <property type="molecule type" value="Genomic_DNA"/>
</dbReference>